<reference evidence="1" key="2">
    <citation type="journal article" date="2024" name="Plant">
        <title>Genomic evolution and insights into agronomic trait innovations of Sesamum species.</title>
        <authorList>
            <person name="Miao H."/>
            <person name="Wang L."/>
            <person name="Qu L."/>
            <person name="Liu H."/>
            <person name="Sun Y."/>
            <person name="Le M."/>
            <person name="Wang Q."/>
            <person name="Wei S."/>
            <person name="Zheng Y."/>
            <person name="Lin W."/>
            <person name="Duan Y."/>
            <person name="Cao H."/>
            <person name="Xiong S."/>
            <person name="Wang X."/>
            <person name="Wei L."/>
            <person name="Li C."/>
            <person name="Ma Q."/>
            <person name="Ju M."/>
            <person name="Zhao R."/>
            <person name="Li G."/>
            <person name="Mu C."/>
            <person name="Tian Q."/>
            <person name="Mei H."/>
            <person name="Zhang T."/>
            <person name="Gao T."/>
            <person name="Zhang H."/>
        </authorList>
    </citation>
    <scope>NUCLEOTIDE SEQUENCE</scope>
    <source>
        <strain evidence="1">3651</strain>
    </source>
</reference>
<protein>
    <submittedName>
        <fullName evidence="1">Uncharacterized protein</fullName>
    </submittedName>
</protein>
<dbReference type="EMBL" id="JACGWO010000006">
    <property type="protein sequence ID" value="KAK4424949.1"/>
    <property type="molecule type" value="Genomic_DNA"/>
</dbReference>
<accession>A0AAE1Y7U0</accession>
<sequence length="101" mass="10832">MAGESTAADVRKKLVVRGWCRCSAFCGGTLAVGEQRLNLAFEGGRRWWTEVRDVLSCGDAVAGLDSSRRRLVLMAACRDEQRWLAVSNAGGRFGQQGGGGV</sequence>
<keyword evidence="2" id="KW-1185">Reference proteome</keyword>
<dbReference type="Proteomes" id="UP001293254">
    <property type="component" value="Unassembled WGS sequence"/>
</dbReference>
<organism evidence="1 2">
    <name type="scientific">Sesamum alatum</name>
    <dbReference type="NCBI Taxonomy" id="300844"/>
    <lineage>
        <taxon>Eukaryota</taxon>
        <taxon>Viridiplantae</taxon>
        <taxon>Streptophyta</taxon>
        <taxon>Embryophyta</taxon>
        <taxon>Tracheophyta</taxon>
        <taxon>Spermatophyta</taxon>
        <taxon>Magnoliopsida</taxon>
        <taxon>eudicotyledons</taxon>
        <taxon>Gunneridae</taxon>
        <taxon>Pentapetalae</taxon>
        <taxon>asterids</taxon>
        <taxon>lamiids</taxon>
        <taxon>Lamiales</taxon>
        <taxon>Pedaliaceae</taxon>
        <taxon>Sesamum</taxon>
    </lineage>
</organism>
<evidence type="ECO:0000313" key="2">
    <source>
        <dbReference type="Proteomes" id="UP001293254"/>
    </source>
</evidence>
<evidence type="ECO:0000313" key="1">
    <source>
        <dbReference type="EMBL" id="KAK4424949.1"/>
    </source>
</evidence>
<name>A0AAE1Y7U0_9LAMI</name>
<proteinExistence type="predicted"/>
<gene>
    <name evidence="1" type="ORF">Salat_1688500</name>
</gene>
<reference evidence="1" key="1">
    <citation type="submission" date="2020-06" db="EMBL/GenBank/DDBJ databases">
        <authorList>
            <person name="Li T."/>
            <person name="Hu X."/>
            <person name="Zhang T."/>
            <person name="Song X."/>
            <person name="Zhang H."/>
            <person name="Dai N."/>
            <person name="Sheng W."/>
            <person name="Hou X."/>
            <person name="Wei L."/>
        </authorList>
    </citation>
    <scope>NUCLEOTIDE SEQUENCE</scope>
    <source>
        <strain evidence="1">3651</strain>
        <tissue evidence="1">Leaf</tissue>
    </source>
</reference>
<comment type="caution">
    <text evidence="1">The sequence shown here is derived from an EMBL/GenBank/DDBJ whole genome shotgun (WGS) entry which is preliminary data.</text>
</comment>
<dbReference type="AlphaFoldDB" id="A0AAE1Y7U0"/>